<keyword evidence="1" id="KW-0472">Membrane</keyword>
<dbReference type="SUPFAM" id="SSF53448">
    <property type="entry name" value="Nucleotide-diphospho-sugar transferases"/>
    <property type="match status" value="1"/>
</dbReference>
<evidence type="ECO:0000313" key="4">
    <source>
        <dbReference type="Proteomes" id="UP000515472"/>
    </source>
</evidence>
<keyword evidence="1" id="KW-0812">Transmembrane</keyword>
<evidence type="ECO:0000259" key="2">
    <source>
        <dbReference type="Pfam" id="PF00535"/>
    </source>
</evidence>
<name>A0A6S6M1K2_9BACT</name>
<feature type="domain" description="Glycosyltransferase 2-like" evidence="2">
    <location>
        <begin position="4"/>
        <end position="155"/>
    </location>
</feature>
<feature type="transmembrane region" description="Helical" evidence="1">
    <location>
        <begin position="231"/>
        <end position="254"/>
    </location>
</feature>
<dbReference type="PANTHER" id="PTHR43685">
    <property type="entry name" value="GLYCOSYLTRANSFERASE"/>
    <property type="match status" value="1"/>
</dbReference>
<keyword evidence="4" id="KW-1185">Reference proteome</keyword>
<dbReference type="Proteomes" id="UP000515472">
    <property type="component" value="Chromosome"/>
</dbReference>
<dbReference type="InterPro" id="IPR050834">
    <property type="entry name" value="Glycosyltransf_2"/>
</dbReference>
<dbReference type="GO" id="GO:0016740">
    <property type="term" value="F:transferase activity"/>
    <property type="evidence" value="ECO:0007669"/>
    <property type="project" value="UniProtKB-KW"/>
</dbReference>
<dbReference type="InterPro" id="IPR001173">
    <property type="entry name" value="Glyco_trans_2-like"/>
</dbReference>
<sequence length="311" mass="35173">MQFSVIIPAKNERENIGRCLDSIFQVDWDPAQYEVIVVDNGSSDDTPLIAAQKGAKVYLQPELTISGLRNFGASMAKGEILAFMDADCTVDPSWLGAASRYLDAEEIVCFGSPPQVPPDATWVQKAWYQVRRKKEELGETAWLESMNMFVRREAFSRCRGFDEELATCEDYDISLRLKALGKVYADSRLVAYHHGEARTVAHFFRKERWRGIGNLKGVFRHGIKTGELPSVILPVLHCLALFSLPLAVLLRVPLGDAPPVFLAALFLAWQAFLLFVSLARYYRKSPRHVPQIYLLLNVYYLARGMAMLRQP</sequence>
<evidence type="ECO:0000313" key="3">
    <source>
        <dbReference type="EMBL" id="BCG47653.1"/>
    </source>
</evidence>
<dbReference type="KEGG" id="gbn:GEOBRER4_24030"/>
<reference evidence="3 4" key="1">
    <citation type="submission" date="2020-06" db="EMBL/GenBank/DDBJ databases">
        <title>Interaction of electrochemicaly active bacteria, Geobacter bremensis R4 on different carbon anode.</title>
        <authorList>
            <person name="Meng L."/>
            <person name="Yoshida N."/>
        </authorList>
    </citation>
    <scope>NUCLEOTIDE SEQUENCE [LARGE SCALE GENOMIC DNA]</scope>
    <source>
        <strain evidence="3 4">R4</strain>
    </source>
</reference>
<keyword evidence="3" id="KW-0808">Transferase</keyword>
<gene>
    <name evidence="3" type="ORF">GEOBRER4_n2492</name>
</gene>
<dbReference type="Gene3D" id="3.90.550.10">
    <property type="entry name" value="Spore Coat Polysaccharide Biosynthesis Protein SpsA, Chain A"/>
    <property type="match status" value="1"/>
</dbReference>
<dbReference type="AlphaFoldDB" id="A0A6S6M1K2"/>
<dbReference type="EMBL" id="AP023213">
    <property type="protein sequence ID" value="BCG47653.1"/>
    <property type="molecule type" value="Genomic_DNA"/>
</dbReference>
<dbReference type="PANTHER" id="PTHR43685:SF3">
    <property type="entry name" value="SLR2126 PROTEIN"/>
    <property type="match status" value="1"/>
</dbReference>
<dbReference type="RefSeq" id="WP_185242518.1">
    <property type="nucleotide sequence ID" value="NZ_AP023213.1"/>
</dbReference>
<feature type="transmembrane region" description="Helical" evidence="1">
    <location>
        <begin position="260"/>
        <end position="279"/>
    </location>
</feature>
<organism evidence="3 4">
    <name type="scientific">Citrifermentans bremense</name>
    <dbReference type="NCBI Taxonomy" id="60035"/>
    <lineage>
        <taxon>Bacteria</taxon>
        <taxon>Pseudomonadati</taxon>
        <taxon>Thermodesulfobacteriota</taxon>
        <taxon>Desulfuromonadia</taxon>
        <taxon>Geobacterales</taxon>
        <taxon>Geobacteraceae</taxon>
        <taxon>Citrifermentans</taxon>
    </lineage>
</organism>
<proteinExistence type="predicted"/>
<dbReference type="InterPro" id="IPR029044">
    <property type="entry name" value="Nucleotide-diphossugar_trans"/>
</dbReference>
<accession>A0A6S6M1K2</accession>
<evidence type="ECO:0000256" key="1">
    <source>
        <dbReference type="SAM" id="Phobius"/>
    </source>
</evidence>
<keyword evidence="1" id="KW-1133">Transmembrane helix</keyword>
<dbReference type="Pfam" id="PF00535">
    <property type="entry name" value="Glycos_transf_2"/>
    <property type="match status" value="1"/>
</dbReference>
<protein>
    <submittedName>
        <fullName evidence="3">Glycosyl transferase, family 2</fullName>
    </submittedName>
</protein>